<dbReference type="Pfam" id="PF02515">
    <property type="entry name" value="CoA_transf_3"/>
    <property type="match status" value="1"/>
</dbReference>
<evidence type="ECO:0000313" key="3">
    <source>
        <dbReference type="Proteomes" id="UP000236327"/>
    </source>
</evidence>
<dbReference type="PANTHER" id="PTHR48207">
    <property type="entry name" value="SUCCINATE--HYDROXYMETHYLGLUTARATE COA-TRANSFERASE"/>
    <property type="match status" value="1"/>
</dbReference>
<dbReference type="InterPro" id="IPR044855">
    <property type="entry name" value="CoA-Trfase_III_dom3_sf"/>
</dbReference>
<dbReference type="Gene3D" id="3.40.50.10540">
    <property type="entry name" value="Crotonobetainyl-coa:carnitine coa-transferase, domain 1"/>
    <property type="match status" value="1"/>
</dbReference>
<organism evidence="2 3">
    <name type="scientific">Novosphingobium guangzhouense</name>
    <dbReference type="NCBI Taxonomy" id="1850347"/>
    <lineage>
        <taxon>Bacteria</taxon>
        <taxon>Pseudomonadati</taxon>
        <taxon>Pseudomonadota</taxon>
        <taxon>Alphaproteobacteria</taxon>
        <taxon>Sphingomonadales</taxon>
        <taxon>Sphingomonadaceae</taxon>
        <taxon>Novosphingobium</taxon>
    </lineage>
</organism>
<dbReference type="PANTHER" id="PTHR48207:SF3">
    <property type="entry name" value="SUCCINATE--HYDROXYMETHYLGLUTARATE COA-TRANSFERASE"/>
    <property type="match status" value="1"/>
</dbReference>
<dbReference type="AlphaFoldDB" id="A0A2K2FYF4"/>
<evidence type="ECO:0000313" key="2">
    <source>
        <dbReference type="EMBL" id="PNU03826.1"/>
    </source>
</evidence>
<name>A0A2K2FYF4_9SPHN</name>
<protein>
    <submittedName>
        <fullName evidence="2">Cag pathogenicity island protein Cag15</fullName>
    </submittedName>
</protein>
<dbReference type="RefSeq" id="WP_103096784.1">
    <property type="nucleotide sequence ID" value="NZ_LYMM01000042.1"/>
</dbReference>
<dbReference type="InterPro" id="IPR050483">
    <property type="entry name" value="CoA-transferase_III_domain"/>
</dbReference>
<dbReference type="InterPro" id="IPR003673">
    <property type="entry name" value="CoA-Trfase_fam_III"/>
</dbReference>
<evidence type="ECO:0000256" key="1">
    <source>
        <dbReference type="ARBA" id="ARBA00022679"/>
    </source>
</evidence>
<accession>A0A2K2FYF4</accession>
<dbReference type="OrthoDB" id="5720311at2"/>
<keyword evidence="3" id="KW-1185">Reference proteome</keyword>
<reference evidence="2 3" key="1">
    <citation type="submission" date="2016-05" db="EMBL/GenBank/DDBJ databases">
        <title>Complete genome sequence of Novosphingobium guangzhouense SA925(T).</title>
        <authorList>
            <person name="Sha S."/>
        </authorList>
    </citation>
    <scope>NUCLEOTIDE SEQUENCE [LARGE SCALE GENOMIC DNA]</scope>
    <source>
        <strain evidence="2 3">SA925</strain>
    </source>
</reference>
<dbReference type="Proteomes" id="UP000236327">
    <property type="component" value="Unassembled WGS sequence"/>
</dbReference>
<dbReference type="GO" id="GO:0008410">
    <property type="term" value="F:CoA-transferase activity"/>
    <property type="evidence" value="ECO:0007669"/>
    <property type="project" value="TreeGrafter"/>
</dbReference>
<proteinExistence type="predicted"/>
<dbReference type="SUPFAM" id="SSF89796">
    <property type="entry name" value="CoA-transferase family III (CaiB/BaiF)"/>
    <property type="match status" value="1"/>
</dbReference>
<gene>
    <name evidence="2" type="ORF">A8V01_21935</name>
</gene>
<dbReference type="Gene3D" id="3.30.1540.10">
    <property type="entry name" value="formyl-coa transferase, domain 3"/>
    <property type="match status" value="1"/>
</dbReference>
<keyword evidence="1" id="KW-0808">Transferase</keyword>
<dbReference type="InterPro" id="IPR023606">
    <property type="entry name" value="CoA-Trfase_III_dom_1_sf"/>
</dbReference>
<dbReference type="EMBL" id="LYMM01000042">
    <property type="protein sequence ID" value="PNU03826.1"/>
    <property type="molecule type" value="Genomic_DNA"/>
</dbReference>
<sequence>MTQREHRTSSDAWPGPLSGVRVIDFTRVLAGPAASLALADLGAEVFKIEPPGTGDETRTFPPIRDGESHYYLAVNRGKKSLVVDLKTPEGMALVKDLAARCDVLVENYRPGVMERLGLGWDELHAINPRLIYCSISGYGQTGPLKDRPSFDIVLQAMSGALSMNGEAGGLPTKLGIPLGDLVGGINGPIGILSALYERERTGLGRHIDVSLMDGLMGMLGYIAQLAFFTGSDPQRIGSQHPNLVPYGIFPAQEGSIVVACLTAGFWARICRAIGRPELCEDPRYDTLEKRRDARDEVNAIVADFTTRRTVEALVEIFTEHEVPHAPILGVTEALAQPQAQARDMVVETEHAALGTIPIVNRPIRFTGAQQPVPDAPPVLGQHTDAILGDVLDLSPERIAVLRAAGIVA</sequence>
<comment type="caution">
    <text evidence="2">The sequence shown here is derived from an EMBL/GenBank/DDBJ whole genome shotgun (WGS) entry which is preliminary data.</text>
</comment>